<dbReference type="RefSeq" id="WP_112279702.1">
    <property type="nucleotide sequence ID" value="NZ_MASW01000001.1"/>
</dbReference>
<evidence type="ECO:0000256" key="4">
    <source>
        <dbReference type="ARBA" id="ARBA00023163"/>
    </source>
</evidence>
<dbReference type="GO" id="GO:0003677">
    <property type="term" value="F:DNA binding"/>
    <property type="evidence" value="ECO:0007669"/>
    <property type="project" value="UniProtKB-KW"/>
</dbReference>
<comment type="similarity">
    <text evidence="1">Belongs to the LysR transcriptional regulatory family.</text>
</comment>
<dbReference type="SUPFAM" id="SSF53850">
    <property type="entry name" value="Periplasmic binding protein-like II"/>
    <property type="match status" value="1"/>
</dbReference>
<keyword evidence="4" id="KW-0804">Transcription</keyword>
<evidence type="ECO:0000256" key="2">
    <source>
        <dbReference type="ARBA" id="ARBA00023015"/>
    </source>
</evidence>
<dbReference type="Proteomes" id="UP000249915">
    <property type="component" value="Unassembled WGS sequence"/>
</dbReference>
<evidence type="ECO:0000313" key="6">
    <source>
        <dbReference type="EMBL" id="PXY31673.1"/>
    </source>
</evidence>
<keyword evidence="7" id="KW-1185">Reference proteome</keyword>
<dbReference type="CDD" id="cd08423">
    <property type="entry name" value="PBP2_LTTR_like_6"/>
    <property type="match status" value="1"/>
</dbReference>
<dbReference type="InterPro" id="IPR036390">
    <property type="entry name" value="WH_DNA-bd_sf"/>
</dbReference>
<dbReference type="AlphaFoldDB" id="A0A2V4BLZ9"/>
<dbReference type="InterPro" id="IPR005119">
    <property type="entry name" value="LysR_subst-bd"/>
</dbReference>
<dbReference type="Pfam" id="PF00126">
    <property type="entry name" value="HTH_1"/>
    <property type="match status" value="1"/>
</dbReference>
<keyword evidence="3" id="KW-0238">DNA-binding</keyword>
<gene>
    <name evidence="6" type="ORF">BAY60_04735</name>
</gene>
<dbReference type="InterPro" id="IPR000847">
    <property type="entry name" value="LysR_HTH_N"/>
</dbReference>
<dbReference type="GO" id="GO:0003700">
    <property type="term" value="F:DNA-binding transcription factor activity"/>
    <property type="evidence" value="ECO:0007669"/>
    <property type="project" value="InterPro"/>
</dbReference>
<sequence length="303" mass="33001">MIDLRRLRVLRVLADEGTITATADALYLTPSAVSQQLRQLGRDLGVELLRREGRRVRLTAEAQILLRHTEELYAHWERARAELAAHGGTVSGELRVCGVSSVLASLVAPSLPVLRRLYPELAVHVREEESRDCCELLLSEDADIAVVLPTMDSPAEGDPRFTREPLLDDPQDLLVPEGHPLTAAPDGPRLADAAAEPWIVKPHNNDTYPLLVAACTAAGFTPRIAHHAKEWFAVSALVAEGAGVCLLPRLVPIPERHRVVRLPLQGHPRPSRRIVTGVRRGSETAPAIAAGLAVLRELAGGFY</sequence>
<dbReference type="Gene3D" id="1.10.10.10">
    <property type="entry name" value="Winged helix-like DNA-binding domain superfamily/Winged helix DNA-binding domain"/>
    <property type="match status" value="1"/>
</dbReference>
<comment type="caution">
    <text evidence="6">The sequence shown here is derived from an EMBL/GenBank/DDBJ whole genome shotgun (WGS) entry which is preliminary data.</text>
</comment>
<accession>A0A2V4BLZ9</accession>
<dbReference type="OrthoDB" id="4131546at2"/>
<evidence type="ECO:0000313" key="7">
    <source>
        <dbReference type="Proteomes" id="UP000249915"/>
    </source>
</evidence>
<dbReference type="InterPro" id="IPR036388">
    <property type="entry name" value="WH-like_DNA-bd_sf"/>
</dbReference>
<dbReference type="EMBL" id="MASW01000001">
    <property type="protein sequence ID" value="PXY31673.1"/>
    <property type="molecule type" value="Genomic_DNA"/>
</dbReference>
<dbReference type="Gene3D" id="3.40.190.10">
    <property type="entry name" value="Periplasmic binding protein-like II"/>
    <property type="match status" value="2"/>
</dbReference>
<proteinExistence type="inferred from homology"/>
<feature type="domain" description="HTH lysR-type" evidence="5">
    <location>
        <begin position="2"/>
        <end position="59"/>
    </location>
</feature>
<name>A0A2V4BLZ9_9PSEU</name>
<dbReference type="PANTHER" id="PTHR30346">
    <property type="entry name" value="TRANSCRIPTIONAL DUAL REGULATOR HCAR-RELATED"/>
    <property type="match status" value="1"/>
</dbReference>
<dbReference type="PANTHER" id="PTHR30346:SF29">
    <property type="entry name" value="LYSR SUBSTRATE-BINDING"/>
    <property type="match status" value="1"/>
</dbReference>
<dbReference type="PROSITE" id="PS50931">
    <property type="entry name" value="HTH_LYSR"/>
    <property type="match status" value="1"/>
</dbReference>
<dbReference type="SUPFAM" id="SSF46785">
    <property type="entry name" value="Winged helix' DNA-binding domain"/>
    <property type="match status" value="1"/>
</dbReference>
<organism evidence="6 7">
    <name type="scientific">Prauserella muralis</name>
    <dbReference type="NCBI Taxonomy" id="588067"/>
    <lineage>
        <taxon>Bacteria</taxon>
        <taxon>Bacillati</taxon>
        <taxon>Actinomycetota</taxon>
        <taxon>Actinomycetes</taxon>
        <taxon>Pseudonocardiales</taxon>
        <taxon>Pseudonocardiaceae</taxon>
        <taxon>Prauserella</taxon>
    </lineage>
</organism>
<protein>
    <submittedName>
        <fullName evidence="6">LysR family transcriptional regulator</fullName>
    </submittedName>
</protein>
<evidence type="ECO:0000259" key="5">
    <source>
        <dbReference type="PROSITE" id="PS50931"/>
    </source>
</evidence>
<evidence type="ECO:0000256" key="3">
    <source>
        <dbReference type="ARBA" id="ARBA00023125"/>
    </source>
</evidence>
<evidence type="ECO:0000256" key="1">
    <source>
        <dbReference type="ARBA" id="ARBA00009437"/>
    </source>
</evidence>
<reference evidence="6 7" key="1">
    <citation type="submission" date="2016-07" db="EMBL/GenBank/DDBJ databases">
        <title>Draft genome sequence of Prauserella muralis DSM 45305, isolated from a mould-covered wall in an indoor environment.</title>
        <authorList>
            <person name="Ruckert C."/>
            <person name="Albersmeier A."/>
            <person name="Jiang C.-L."/>
            <person name="Jiang Y."/>
            <person name="Kalinowski J."/>
            <person name="Schneider O."/>
            <person name="Winkler A."/>
            <person name="Zotchev S.B."/>
        </authorList>
    </citation>
    <scope>NUCLEOTIDE SEQUENCE [LARGE SCALE GENOMIC DNA]</scope>
    <source>
        <strain evidence="6 7">DSM 45305</strain>
    </source>
</reference>
<keyword evidence="2" id="KW-0805">Transcription regulation</keyword>
<dbReference type="Pfam" id="PF03466">
    <property type="entry name" value="LysR_substrate"/>
    <property type="match status" value="1"/>
</dbReference>
<dbReference type="GO" id="GO:0032993">
    <property type="term" value="C:protein-DNA complex"/>
    <property type="evidence" value="ECO:0007669"/>
    <property type="project" value="TreeGrafter"/>
</dbReference>